<reference evidence="2" key="1">
    <citation type="submission" date="2020-11" db="EMBL/GenBank/DDBJ databases">
        <authorList>
            <person name="Whitehead M."/>
        </authorList>
    </citation>
    <scope>NUCLEOTIDE SEQUENCE</scope>
    <source>
        <strain evidence="2">EGII</strain>
    </source>
</reference>
<sequence length="116" mass="12722">MKSLLICALFIGMFAAFAYAGNDYSWGIITDKDVLISNSTVRTVSRPFIRTAKKLVFKQKLKDPYTIVAIKVTDKKIIGGATVTILSGGVGSQNVTLLFKSERGKSINDQVEIYGR</sequence>
<organism evidence="2 3">
    <name type="scientific">Ceratitis capitata</name>
    <name type="common">Mediterranean fruit fly</name>
    <name type="synonym">Tephritis capitata</name>
    <dbReference type="NCBI Taxonomy" id="7213"/>
    <lineage>
        <taxon>Eukaryota</taxon>
        <taxon>Metazoa</taxon>
        <taxon>Ecdysozoa</taxon>
        <taxon>Arthropoda</taxon>
        <taxon>Hexapoda</taxon>
        <taxon>Insecta</taxon>
        <taxon>Pterygota</taxon>
        <taxon>Neoptera</taxon>
        <taxon>Endopterygota</taxon>
        <taxon>Diptera</taxon>
        <taxon>Brachycera</taxon>
        <taxon>Muscomorpha</taxon>
        <taxon>Tephritoidea</taxon>
        <taxon>Tephritidae</taxon>
        <taxon>Ceratitis</taxon>
        <taxon>Ceratitis</taxon>
    </lineage>
</organism>
<proteinExistence type="predicted"/>
<name>A0A811VFD8_CERCA</name>
<protein>
    <submittedName>
        <fullName evidence="2">(Mediterranean fruit fly) hypothetical protein</fullName>
    </submittedName>
</protein>
<comment type="caution">
    <text evidence="2">The sequence shown here is derived from an EMBL/GenBank/DDBJ whole genome shotgun (WGS) entry which is preliminary data.</text>
</comment>
<gene>
    <name evidence="2" type="ORF">CCAP1982_LOCUS22995</name>
</gene>
<dbReference type="PANTHER" id="PTHR37685:SF1">
    <property type="entry name" value="GEO11136P1-RELATED"/>
    <property type="match status" value="1"/>
</dbReference>
<dbReference type="EMBL" id="CAJHJT010000056">
    <property type="protein sequence ID" value="CAD7015038.1"/>
    <property type="molecule type" value="Genomic_DNA"/>
</dbReference>
<evidence type="ECO:0000256" key="1">
    <source>
        <dbReference type="SAM" id="SignalP"/>
    </source>
</evidence>
<dbReference type="AlphaFoldDB" id="A0A811VFD8"/>
<dbReference type="OrthoDB" id="8192785at2759"/>
<keyword evidence="3" id="KW-1185">Reference proteome</keyword>
<keyword evidence="1" id="KW-0732">Signal</keyword>
<evidence type="ECO:0000313" key="2">
    <source>
        <dbReference type="EMBL" id="CAD7015038.1"/>
    </source>
</evidence>
<dbReference type="InterPro" id="IPR031734">
    <property type="entry name" value="MBF2"/>
</dbReference>
<dbReference type="Proteomes" id="UP000606786">
    <property type="component" value="Unassembled WGS sequence"/>
</dbReference>
<accession>A0A811VFD8</accession>
<dbReference type="Pfam" id="PF15868">
    <property type="entry name" value="MBF2"/>
    <property type="match status" value="1"/>
</dbReference>
<feature type="signal peptide" evidence="1">
    <location>
        <begin position="1"/>
        <end position="20"/>
    </location>
</feature>
<feature type="chain" id="PRO_5032956300" evidence="1">
    <location>
        <begin position="21"/>
        <end position="116"/>
    </location>
</feature>
<dbReference type="PANTHER" id="PTHR37685">
    <property type="entry name" value="GEO11136P1-RELATED"/>
    <property type="match status" value="1"/>
</dbReference>
<evidence type="ECO:0000313" key="3">
    <source>
        <dbReference type="Proteomes" id="UP000606786"/>
    </source>
</evidence>